<organism evidence="8 9">
    <name type="scientific">Parapedobacter defluvii</name>
    <dbReference type="NCBI Taxonomy" id="2045106"/>
    <lineage>
        <taxon>Bacteria</taxon>
        <taxon>Pseudomonadati</taxon>
        <taxon>Bacteroidota</taxon>
        <taxon>Sphingobacteriia</taxon>
        <taxon>Sphingobacteriales</taxon>
        <taxon>Sphingobacteriaceae</taxon>
        <taxon>Parapedobacter</taxon>
    </lineage>
</organism>
<dbReference type="Gene3D" id="1.25.40.390">
    <property type="match status" value="1"/>
</dbReference>
<evidence type="ECO:0000259" key="7">
    <source>
        <dbReference type="Pfam" id="PF14322"/>
    </source>
</evidence>
<evidence type="ECO:0000313" key="8">
    <source>
        <dbReference type="EMBL" id="GGC14569.1"/>
    </source>
</evidence>
<evidence type="ECO:0000256" key="4">
    <source>
        <dbReference type="ARBA" id="ARBA00023136"/>
    </source>
</evidence>
<comment type="subcellular location">
    <subcellularLocation>
        <location evidence="1">Cell outer membrane</location>
    </subcellularLocation>
</comment>
<feature type="domain" description="SusD-like N-terminal" evidence="7">
    <location>
        <begin position="25"/>
        <end position="235"/>
    </location>
</feature>
<dbReference type="Pfam" id="PF14322">
    <property type="entry name" value="SusD-like_3"/>
    <property type="match status" value="1"/>
</dbReference>
<sequence length="568" mass="64884">MKTIYQYLSGLSVLCVLLFAGCEQDYLERSPSDIIDEEKVFSNLNNAEAFLNNAYREVPQLVYRTTNSGSSYFNLGSATDESAQMWGHALSVMDFNNGNWNSVSFPLFWTWPAYYQSIRRINIFLKNYDRIPEEVSGQSASVRKQRLLGEAYALRAYYYFLLYTMWGEVPVLTDPLLPGGSESVYLPRKPLPELIDQIDADLRAAEGLLPPSHPDSDFGRITSVAVKAIRARLLLYFASPLSNPADDAARWERAEEAAWEAIQDAEENGYALSLTDNGGRKAYERIFLEMRNPETLWSSFGPFEGNGSYWDFWASSLGQGGWYGEGPLQDFVDAYETKAGELPVLGYAPDGTQIVNPASGYDPQRPFENRDDRFYQTVLYHGAMWKGRPVNVAPGGMDYSTDKPRVNYFWRKYTLEDHNLYTGTGMAERRFVLFRLSELYLNYAEARNERLGAPDDAIYDAVNVLRRRAGLPNLPAGLSKESMRERIRHERKIELAMENHRFFDVRRWQIAEVVDNRAVRRINVSAAGDITYPVWGNRVFDRTKHYLFPIPQLEVEKSGGVLIQNPGW</sequence>
<keyword evidence="4" id="KW-0472">Membrane</keyword>
<evidence type="ECO:0008006" key="10">
    <source>
        <dbReference type="Google" id="ProtNLM"/>
    </source>
</evidence>
<evidence type="ECO:0000256" key="5">
    <source>
        <dbReference type="ARBA" id="ARBA00023237"/>
    </source>
</evidence>
<name>A0ABQ1L407_9SPHI</name>
<feature type="domain" description="RagB/SusD" evidence="6">
    <location>
        <begin position="317"/>
        <end position="568"/>
    </location>
</feature>
<keyword evidence="3" id="KW-0732">Signal</keyword>
<comment type="similarity">
    <text evidence="2">Belongs to the SusD family.</text>
</comment>
<dbReference type="Proteomes" id="UP000597338">
    <property type="component" value="Unassembled WGS sequence"/>
</dbReference>
<dbReference type="Pfam" id="PF07980">
    <property type="entry name" value="SusD_RagB"/>
    <property type="match status" value="1"/>
</dbReference>
<accession>A0ABQ1L407</accession>
<dbReference type="InterPro" id="IPR012944">
    <property type="entry name" value="SusD_RagB_dom"/>
</dbReference>
<keyword evidence="5" id="KW-0998">Cell outer membrane</keyword>
<proteinExistence type="inferred from homology"/>
<dbReference type="EMBL" id="BMIK01000001">
    <property type="protein sequence ID" value="GGC14569.1"/>
    <property type="molecule type" value="Genomic_DNA"/>
</dbReference>
<comment type="caution">
    <text evidence="8">The sequence shown here is derived from an EMBL/GenBank/DDBJ whole genome shotgun (WGS) entry which is preliminary data.</text>
</comment>
<reference evidence="9" key="1">
    <citation type="journal article" date="2019" name="Int. J. Syst. Evol. Microbiol.">
        <title>The Global Catalogue of Microorganisms (GCM) 10K type strain sequencing project: providing services to taxonomists for standard genome sequencing and annotation.</title>
        <authorList>
            <consortium name="The Broad Institute Genomics Platform"/>
            <consortium name="The Broad Institute Genome Sequencing Center for Infectious Disease"/>
            <person name="Wu L."/>
            <person name="Ma J."/>
        </authorList>
    </citation>
    <scope>NUCLEOTIDE SEQUENCE [LARGE SCALE GENOMIC DNA]</scope>
    <source>
        <strain evidence="9">CGMCC 1.15342</strain>
    </source>
</reference>
<evidence type="ECO:0000259" key="6">
    <source>
        <dbReference type="Pfam" id="PF07980"/>
    </source>
</evidence>
<dbReference type="SUPFAM" id="SSF48452">
    <property type="entry name" value="TPR-like"/>
    <property type="match status" value="1"/>
</dbReference>
<protein>
    <recommendedName>
        <fullName evidence="10">RagB/SusD family nutrient uptake outer membrane protein</fullName>
    </recommendedName>
</protein>
<dbReference type="InterPro" id="IPR011990">
    <property type="entry name" value="TPR-like_helical_dom_sf"/>
</dbReference>
<evidence type="ECO:0000256" key="1">
    <source>
        <dbReference type="ARBA" id="ARBA00004442"/>
    </source>
</evidence>
<dbReference type="RefSeq" id="WP_188746644.1">
    <property type="nucleotide sequence ID" value="NZ_BMIK01000001.1"/>
</dbReference>
<evidence type="ECO:0000256" key="2">
    <source>
        <dbReference type="ARBA" id="ARBA00006275"/>
    </source>
</evidence>
<evidence type="ECO:0000313" key="9">
    <source>
        <dbReference type="Proteomes" id="UP000597338"/>
    </source>
</evidence>
<keyword evidence="9" id="KW-1185">Reference proteome</keyword>
<dbReference type="PROSITE" id="PS51257">
    <property type="entry name" value="PROKAR_LIPOPROTEIN"/>
    <property type="match status" value="1"/>
</dbReference>
<dbReference type="InterPro" id="IPR033985">
    <property type="entry name" value="SusD-like_N"/>
</dbReference>
<gene>
    <name evidence="8" type="ORF">GCM10011386_02850</name>
</gene>
<evidence type="ECO:0000256" key="3">
    <source>
        <dbReference type="ARBA" id="ARBA00022729"/>
    </source>
</evidence>